<dbReference type="OrthoDB" id="340227at2759"/>
<feature type="non-terminal residue" evidence="6">
    <location>
        <position position="263"/>
    </location>
</feature>
<proteinExistence type="predicted"/>
<protein>
    <recommendedName>
        <fullName evidence="2">La-related protein 1</fullName>
    </recommendedName>
</protein>
<dbReference type="InterPro" id="IPR006630">
    <property type="entry name" value="La_HTH"/>
</dbReference>
<dbReference type="EMBL" id="CAJPVJ010041575">
    <property type="protein sequence ID" value="CAG2181997.1"/>
    <property type="molecule type" value="Genomic_DNA"/>
</dbReference>
<dbReference type="FunFam" id="1.10.10.10:FF:000131">
    <property type="entry name" value="la-related protein 1B isoform X2"/>
    <property type="match status" value="1"/>
</dbReference>
<dbReference type="InterPro" id="IPR036390">
    <property type="entry name" value="WH_DNA-bd_sf"/>
</dbReference>
<evidence type="ECO:0000256" key="1">
    <source>
        <dbReference type="ARBA" id="ARBA00022884"/>
    </source>
</evidence>
<dbReference type="SMART" id="SM00715">
    <property type="entry name" value="LA"/>
    <property type="match status" value="1"/>
</dbReference>
<evidence type="ECO:0000256" key="3">
    <source>
        <dbReference type="PROSITE-ProRule" id="PRU00332"/>
    </source>
</evidence>
<dbReference type="Pfam" id="PF05383">
    <property type="entry name" value="La"/>
    <property type="match status" value="1"/>
</dbReference>
<dbReference type="EMBL" id="OC956400">
    <property type="protein sequence ID" value="CAD7664860.1"/>
    <property type="molecule type" value="Genomic_DNA"/>
</dbReference>
<feature type="domain" description="HTH La-type RNA-binding" evidence="5">
    <location>
        <begin position="144"/>
        <end position="235"/>
    </location>
</feature>
<dbReference type="GO" id="GO:0045727">
    <property type="term" value="P:positive regulation of translation"/>
    <property type="evidence" value="ECO:0007669"/>
    <property type="project" value="TreeGrafter"/>
</dbReference>
<evidence type="ECO:0000256" key="4">
    <source>
        <dbReference type="SAM" id="MobiDB-lite"/>
    </source>
</evidence>
<dbReference type="InterPro" id="IPR045180">
    <property type="entry name" value="La_dom_prot"/>
</dbReference>
<dbReference type="GO" id="GO:0010494">
    <property type="term" value="C:cytoplasmic stress granule"/>
    <property type="evidence" value="ECO:0007669"/>
    <property type="project" value="TreeGrafter"/>
</dbReference>
<dbReference type="PANTHER" id="PTHR22792:SF132">
    <property type="entry name" value="LA-RELATED PROTEIN 1"/>
    <property type="match status" value="1"/>
</dbReference>
<accession>A0A7R9MRS7</accession>
<dbReference type="GO" id="GO:0005829">
    <property type="term" value="C:cytosol"/>
    <property type="evidence" value="ECO:0007669"/>
    <property type="project" value="TreeGrafter"/>
</dbReference>
<dbReference type="Proteomes" id="UP000728032">
    <property type="component" value="Unassembled WGS sequence"/>
</dbReference>
<dbReference type="AlphaFoldDB" id="A0A7R9MRS7"/>
<gene>
    <name evidence="6" type="ORF">ONB1V03_LOCUS21418</name>
</gene>
<feature type="region of interest" description="Disordered" evidence="4">
    <location>
        <begin position="1"/>
        <end position="101"/>
    </location>
</feature>
<evidence type="ECO:0000313" key="7">
    <source>
        <dbReference type="Proteomes" id="UP000728032"/>
    </source>
</evidence>
<keyword evidence="7" id="KW-1185">Reference proteome</keyword>
<evidence type="ECO:0000313" key="6">
    <source>
        <dbReference type="EMBL" id="CAD7664860.1"/>
    </source>
</evidence>
<keyword evidence="1 3" id="KW-0694">RNA-binding</keyword>
<dbReference type="SUPFAM" id="SSF46785">
    <property type="entry name" value="Winged helix' DNA-binding domain"/>
    <property type="match status" value="1"/>
</dbReference>
<feature type="compositionally biased region" description="Basic and acidic residues" evidence="4">
    <location>
        <begin position="35"/>
        <end position="65"/>
    </location>
</feature>
<name>A0A7R9MRS7_9ACAR</name>
<organism evidence="6">
    <name type="scientific">Oppiella nova</name>
    <dbReference type="NCBI Taxonomy" id="334625"/>
    <lineage>
        <taxon>Eukaryota</taxon>
        <taxon>Metazoa</taxon>
        <taxon>Ecdysozoa</taxon>
        <taxon>Arthropoda</taxon>
        <taxon>Chelicerata</taxon>
        <taxon>Arachnida</taxon>
        <taxon>Acari</taxon>
        <taxon>Acariformes</taxon>
        <taxon>Sarcoptiformes</taxon>
        <taxon>Oribatida</taxon>
        <taxon>Brachypylina</taxon>
        <taxon>Oppioidea</taxon>
        <taxon>Oppiidae</taxon>
        <taxon>Oppiella</taxon>
    </lineage>
</organism>
<sequence>PPRDKPREDRYHQSSGAENYHSDDHSKGGPGGGGGERERTGSHRNHDNYHKSDRERGDGGYDKRRQSGSGVRFRGGGGGRRGGPHINGTFQQRSRSQTDKHDDYPAEIQYYVDFNPVDVSGLAVGVPVVPPIVPIFPFPTAFMGMDADRLKESVKQQIEYYFSEENLQRDFFLRRKMDGQGFLPISLIASFHRVQALTQDVQMVIDSLAESTLVEVVDSVKLRAKKDPEKWPLTDNLSAAGAGLHANVPSFIPGQPYGYSYGE</sequence>
<feature type="non-terminal residue" evidence="6">
    <location>
        <position position="1"/>
    </location>
</feature>
<dbReference type="PANTHER" id="PTHR22792">
    <property type="entry name" value="LUPUS LA PROTEIN-RELATED"/>
    <property type="match status" value="1"/>
</dbReference>
<dbReference type="Gene3D" id="1.10.10.10">
    <property type="entry name" value="Winged helix-like DNA-binding domain superfamily/Winged helix DNA-binding domain"/>
    <property type="match status" value="1"/>
</dbReference>
<reference evidence="6" key="1">
    <citation type="submission" date="2020-11" db="EMBL/GenBank/DDBJ databases">
        <authorList>
            <person name="Tran Van P."/>
        </authorList>
    </citation>
    <scope>NUCLEOTIDE SEQUENCE</scope>
</reference>
<dbReference type="InterPro" id="IPR036388">
    <property type="entry name" value="WH-like_DNA-bd_sf"/>
</dbReference>
<feature type="compositionally biased region" description="Basic and acidic residues" evidence="4">
    <location>
        <begin position="1"/>
        <end position="12"/>
    </location>
</feature>
<dbReference type="PROSITE" id="PS50961">
    <property type="entry name" value="HTH_LA"/>
    <property type="match status" value="1"/>
</dbReference>
<evidence type="ECO:0000259" key="5">
    <source>
        <dbReference type="PROSITE" id="PS50961"/>
    </source>
</evidence>
<evidence type="ECO:0000256" key="2">
    <source>
        <dbReference type="ARBA" id="ARBA00072183"/>
    </source>
</evidence>
<dbReference type="GO" id="GO:0008187">
    <property type="term" value="F:poly-pyrimidine tract binding"/>
    <property type="evidence" value="ECO:0007669"/>
    <property type="project" value="UniProtKB-ARBA"/>
</dbReference>